<dbReference type="RefSeq" id="WP_272742668.1">
    <property type="nucleotide sequence ID" value="NZ_JAQQKW010000014.1"/>
</dbReference>
<evidence type="ECO:0000259" key="1">
    <source>
        <dbReference type="Pfam" id="PF13936"/>
    </source>
</evidence>
<gene>
    <name evidence="2" type="ORF">PQU94_17285</name>
</gene>
<dbReference type="PANTHER" id="PTHR10948">
    <property type="entry name" value="TRANSPOSASE"/>
    <property type="match status" value="1"/>
</dbReference>
<dbReference type="EMBL" id="JAQQKW010000014">
    <property type="protein sequence ID" value="MDC7696032.1"/>
    <property type="molecule type" value="Genomic_DNA"/>
</dbReference>
<evidence type="ECO:0000313" key="3">
    <source>
        <dbReference type="Proteomes" id="UP001216595"/>
    </source>
</evidence>
<dbReference type="InterPro" id="IPR051917">
    <property type="entry name" value="Transposase-Integrase"/>
</dbReference>
<comment type="caution">
    <text evidence="2">The sequence shown here is derived from an EMBL/GenBank/DDBJ whole genome shotgun (WGS) entry which is preliminary data.</text>
</comment>
<reference evidence="2 3" key="1">
    <citation type="submission" date="2023-01" db="EMBL/GenBank/DDBJ databases">
        <title>Novel species of the genus Asticcacaulis isolated from rivers.</title>
        <authorList>
            <person name="Lu H."/>
        </authorList>
    </citation>
    <scope>NUCLEOTIDE SEQUENCE [LARGE SCALE GENOMIC DNA]</scope>
    <source>
        <strain evidence="2 3">DXS10W</strain>
    </source>
</reference>
<name>A0ABT5IIM5_9CAUL</name>
<dbReference type="Pfam" id="PF13936">
    <property type="entry name" value="HTH_38"/>
    <property type="match status" value="1"/>
</dbReference>
<accession>A0ABT5IIM5</accession>
<proteinExistence type="predicted"/>
<protein>
    <submittedName>
        <fullName evidence="2">Helix-turn-helix domain-containing protein</fullName>
    </submittedName>
</protein>
<dbReference type="PANTHER" id="PTHR10948:SF23">
    <property type="entry name" value="TRANSPOSASE INSI FOR INSERTION SEQUENCE ELEMENT IS30A-RELATED"/>
    <property type="match status" value="1"/>
</dbReference>
<dbReference type="Proteomes" id="UP001216595">
    <property type="component" value="Unassembled WGS sequence"/>
</dbReference>
<evidence type="ECO:0000313" key="2">
    <source>
        <dbReference type="EMBL" id="MDC7696032.1"/>
    </source>
</evidence>
<keyword evidence="3" id="KW-1185">Reference proteome</keyword>
<sequence length="99" mass="12364">MGHHYRHIDMAERRQIMKLLERKVPLSQIAKIVGRHQSTIYRELRRNFFRDKYPEFSGWFPWTASELARKRRFKQRKLERNRTLRAYIIDKLQQHWSPE</sequence>
<dbReference type="InterPro" id="IPR025246">
    <property type="entry name" value="IS30-like_HTH"/>
</dbReference>
<organism evidence="2 3">
    <name type="scientific">Asticcacaulis currens</name>
    <dbReference type="NCBI Taxonomy" id="2984210"/>
    <lineage>
        <taxon>Bacteria</taxon>
        <taxon>Pseudomonadati</taxon>
        <taxon>Pseudomonadota</taxon>
        <taxon>Alphaproteobacteria</taxon>
        <taxon>Caulobacterales</taxon>
        <taxon>Caulobacteraceae</taxon>
        <taxon>Asticcacaulis</taxon>
    </lineage>
</organism>
<feature type="domain" description="Transposase IS30-like HTH" evidence="1">
    <location>
        <begin position="4"/>
        <end position="47"/>
    </location>
</feature>
<dbReference type="Gene3D" id="1.10.10.60">
    <property type="entry name" value="Homeodomain-like"/>
    <property type="match status" value="1"/>
</dbReference>